<proteinExistence type="predicted"/>
<feature type="region of interest" description="Disordered" evidence="1">
    <location>
        <begin position="32"/>
        <end position="76"/>
    </location>
</feature>
<evidence type="ECO:0000313" key="3">
    <source>
        <dbReference type="Proteomes" id="UP000006281"/>
    </source>
</evidence>
<dbReference type="HOGENOM" id="CLU_2652280_0_0_11"/>
<evidence type="ECO:0000256" key="1">
    <source>
        <dbReference type="SAM" id="MobiDB-lite"/>
    </source>
</evidence>
<dbReference type="EMBL" id="HE804045">
    <property type="protein sequence ID" value="CCH32189.1"/>
    <property type="molecule type" value="Genomic_DNA"/>
</dbReference>
<evidence type="ECO:0000313" key="2">
    <source>
        <dbReference type="EMBL" id="CCH32189.1"/>
    </source>
</evidence>
<accession>K0K5P5</accession>
<dbReference type="PATRIC" id="fig|1179773.3.peg.4934"/>
<reference evidence="2 3" key="1">
    <citation type="journal article" date="2012" name="BMC Genomics">
        <title>Complete genome sequence of Saccharothrix espanaensis DSM 44229T and comparison to the other completely sequenced Pseudonocardiaceae.</title>
        <authorList>
            <person name="Strobel T."/>
            <person name="Al-Dilaimi A."/>
            <person name="Blom J."/>
            <person name="Gessner A."/>
            <person name="Kalinowski J."/>
            <person name="Luzhetska M."/>
            <person name="Puhler A."/>
            <person name="Szczepanowski R."/>
            <person name="Bechthold A."/>
            <person name="Ruckert C."/>
        </authorList>
    </citation>
    <scope>NUCLEOTIDE SEQUENCE [LARGE SCALE GENOMIC DNA]</scope>
    <source>
        <strain evidence="3">ATCC 51144 / DSM 44229 / JCM 9112 / NBRC 15066 / NRRL 15764</strain>
    </source>
</reference>
<protein>
    <submittedName>
        <fullName evidence="2">Uncharacterized protein</fullName>
    </submittedName>
</protein>
<dbReference type="Proteomes" id="UP000006281">
    <property type="component" value="Chromosome"/>
</dbReference>
<organism evidence="2 3">
    <name type="scientific">Saccharothrix espanaensis (strain ATCC 51144 / DSM 44229 / JCM 9112 / NBRC 15066 / NRRL 15764)</name>
    <dbReference type="NCBI Taxonomy" id="1179773"/>
    <lineage>
        <taxon>Bacteria</taxon>
        <taxon>Bacillati</taxon>
        <taxon>Actinomycetota</taxon>
        <taxon>Actinomycetes</taxon>
        <taxon>Pseudonocardiales</taxon>
        <taxon>Pseudonocardiaceae</taxon>
        <taxon>Saccharothrix</taxon>
    </lineage>
</organism>
<gene>
    <name evidence="2" type="ordered locus">BN6_49190</name>
</gene>
<dbReference type="AlphaFoldDB" id="K0K5P5"/>
<keyword evidence="3" id="KW-1185">Reference proteome</keyword>
<name>K0K5P5_SACES</name>
<dbReference type="BioCyc" id="SESP1179773:BN6_RS23780-MONOMER"/>
<dbReference type="OrthoDB" id="4413809at2"/>
<dbReference type="STRING" id="1179773.BN6_49190"/>
<sequence length="76" mass="8509">MRPCARTDSYPQVEPAPDYRSVNVYLTGVRQGKKSRQQLRREISEITDSASPAVAQRRAAANSTGIRIGRRPRRGP</sequence>
<dbReference type="KEGG" id="sesp:BN6_49190"/>
<dbReference type="RefSeq" id="WP_015102301.1">
    <property type="nucleotide sequence ID" value="NC_019673.1"/>
</dbReference>
<feature type="compositionally biased region" description="Low complexity" evidence="1">
    <location>
        <begin position="49"/>
        <end position="67"/>
    </location>
</feature>